<sequence length="203" mass="22404">MRVERAGGPVSDSMETNDPPEQEGIVQVLPSTFSSFCDARVFHMQIALDAEACVRAPCPPDYRERGVFTPHPFFSENCPSTPRLSAPSLALQMTEALFESRGITLMNAFLHTCTLKPGKLVSVWLNQGTNSELERLHRCSGAERMGSFPLSSHSHPNPSNVVFPLPRSLPIPSHKMGVSQDHEEWKTLCLKSPAMGQDDSEKT</sequence>
<dbReference type="EMBL" id="JAUYZG010000010">
    <property type="protein sequence ID" value="KAK2896428.1"/>
    <property type="molecule type" value="Genomic_DNA"/>
</dbReference>
<gene>
    <name evidence="2" type="ORF">Q8A67_010916</name>
</gene>
<dbReference type="Proteomes" id="UP001187343">
    <property type="component" value="Unassembled WGS sequence"/>
</dbReference>
<evidence type="ECO:0000313" key="3">
    <source>
        <dbReference type="Proteomes" id="UP001187343"/>
    </source>
</evidence>
<reference evidence="2" key="1">
    <citation type="submission" date="2023-08" db="EMBL/GenBank/DDBJ databases">
        <title>Chromosome-level Genome Assembly of mud carp (Cirrhinus molitorella).</title>
        <authorList>
            <person name="Liu H."/>
        </authorList>
    </citation>
    <scope>NUCLEOTIDE SEQUENCE</scope>
    <source>
        <strain evidence="2">Prfri</strain>
        <tissue evidence="2">Muscle</tissue>
    </source>
</reference>
<proteinExistence type="predicted"/>
<evidence type="ECO:0000313" key="2">
    <source>
        <dbReference type="EMBL" id="KAK2896428.1"/>
    </source>
</evidence>
<name>A0AA88PU00_9TELE</name>
<organism evidence="2 3">
    <name type="scientific">Cirrhinus molitorella</name>
    <name type="common">mud carp</name>
    <dbReference type="NCBI Taxonomy" id="172907"/>
    <lineage>
        <taxon>Eukaryota</taxon>
        <taxon>Metazoa</taxon>
        <taxon>Chordata</taxon>
        <taxon>Craniata</taxon>
        <taxon>Vertebrata</taxon>
        <taxon>Euteleostomi</taxon>
        <taxon>Actinopterygii</taxon>
        <taxon>Neopterygii</taxon>
        <taxon>Teleostei</taxon>
        <taxon>Ostariophysi</taxon>
        <taxon>Cypriniformes</taxon>
        <taxon>Cyprinidae</taxon>
        <taxon>Labeoninae</taxon>
        <taxon>Labeonini</taxon>
        <taxon>Cirrhinus</taxon>
    </lineage>
</organism>
<evidence type="ECO:0000256" key="1">
    <source>
        <dbReference type="SAM" id="MobiDB-lite"/>
    </source>
</evidence>
<accession>A0AA88PU00</accession>
<protein>
    <submittedName>
        <fullName evidence="2">Uncharacterized protein</fullName>
    </submittedName>
</protein>
<dbReference type="AlphaFoldDB" id="A0AA88PU00"/>
<keyword evidence="3" id="KW-1185">Reference proteome</keyword>
<comment type="caution">
    <text evidence="2">The sequence shown here is derived from an EMBL/GenBank/DDBJ whole genome shotgun (WGS) entry which is preliminary data.</text>
</comment>
<feature type="region of interest" description="Disordered" evidence="1">
    <location>
        <begin position="1"/>
        <end position="21"/>
    </location>
</feature>